<keyword evidence="1 3" id="KW-0378">Hydrolase</keyword>
<dbReference type="GO" id="GO:0016787">
    <property type="term" value="F:hydrolase activity"/>
    <property type="evidence" value="ECO:0007669"/>
    <property type="project" value="UniProtKB-KW"/>
</dbReference>
<reference evidence="4" key="1">
    <citation type="submission" date="2018-09" db="EMBL/GenBank/DDBJ databases">
        <authorList>
            <person name="Livingstone P.G."/>
            <person name="Whitworth D.E."/>
        </authorList>
    </citation>
    <scope>NUCLEOTIDE SEQUENCE [LARGE SCALE GENOMIC DNA]</scope>
    <source>
        <strain evidence="4">AB047A</strain>
    </source>
</reference>
<dbReference type="AlphaFoldDB" id="A0A3A8QRQ1"/>
<dbReference type="OrthoDB" id="9804723at2"/>
<gene>
    <name evidence="3" type="ORF">D7X96_14570</name>
</gene>
<dbReference type="PRINTS" id="PR00412">
    <property type="entry name" value="EPOXHYDRLASE"/>
</dbReference>
<dbReference type="RefSeq" id="WP_121770007.1">
    <property type="nucleotide sequence ID" value="NZ_RAWM01000032.1"/>
</dbReference>
<organism evidence="3 4">
    <name type="scientific">Corallococcus interemptor</name>
    <dbReference type="NCBI Taxonomy" id="2316720"/>
    <lineage>
        <taxon>Bacteria</taxon>
        <taxon>Pseudomonadati</taxon>
        <taxon>Myxococcota</taxon>
        <taxon>Myxococcia</taxon>
        <taxon>Myxococcales</taxon>
        <taxon>Cystobacterineae</taxon>
        <taxon>Myxococcaceae</taxon>
        <taxon>Corallococcus</taxon>
    </lineage>
</organism>
<evidence type="ECO:0000256" key="1">
    <source>
        <dbReference type="ARBA" id="ARBA00022801"/>
    </source>
</evidence>
<dbReference type="InterPro" id="IPR000639">
    <property type="entry name" value="Epox_hydrolase-like"/>
</dbReference>
<protein>
    <submittedName>
        <fullName evidence="3">Alpha/beta fold hydrolase</fullName>
    </submittedName>
</protein>
<accession>A0A3A8QRQ1</accession>
<evidence type="ECO:0000313" key="4">
    <source>
        <dbReference type="Proteomes" id="UP000282656"/>
    </source>
</evidence>
<evidence type="ECO:0000313" key="3">
    <source>
        <dbReference type="EMBL" id="RKH69560.1"/>
    </source>
</evidence>
<evidence type="ECO:0000259" key="2">
    <source>
        <dbReference type="Pfam" id="PF00561"/>
    </source>
</evidence>
<dbReference type="SUPFAM" id="SSF53474">
    <property type="entry name" value="alpha/beta-Hydrolases"/>
    <property type="match status" value="1"/>
</dbReference>
<sequence>MNDFQHDVVEANGIAIHVASAGRGPPLLFLHGFPHTWFVWRNVMRELASEHHVIAPDLRGLGATTRAASGYDLDTLVADTLAVLDAHTQEPAVIIGLDLGAPIAFLTAARHPERVKKLVVMEALLGGLPGAETFRPPWWFAFHAIPGMPEEVISGREEAYLDHFFTIGTKRGLPVEARAAFLEAYRGRDSLRCAFAHYRALPENAQRLAKVERLTVPALAISGGVVGDSLARQVAPLCDHLQTARLADAAHILPEDQPAALAALLRGFALPRG</sequence>
<name>A0A3A8QRQ1_9BACT</name>
<dbReference type="Gene3D" id="3.40.50.1820">
    <property type="entry name" value="alpha/beta hydrolase"/>
    <property type="match status" value="1"/>
</dbReference>
<dbReference type="InterPro" id="IPR029058">
    <property type="entry name" value="AB_hydrolase_fold"/>
</dbReference>
<keyword evidence="4" id="KW-1185">Reference proteome</keyword>
<dbReference type="Proteomes" id="UP000282656">
    <property type="component" value="Unassembled WGS sequence"/>
</dbReference>
<proteinExistence type="predicted"/>
<dbReference type="EMBL" id="RAWM01000032">
    <property type="protein sequence ID" value="RKH69560.1"/>
    <property type="molecule type" value="Genomic_DNA"/>
</dbReference>
<feature type="domain" description="AB hydrolase-1" evidence="2">
    <location>
        <begin position="25"/>
        <end position="141"/>
    </location>
</feature>
<dbReference type="InterPro" id="IPR000073">
    <property type="entry name" value="AB_hydrolase_1"/>
</dbReference>
<comment type="caution">
    <text evidence="3">The sequence shown here is derived from an EMBL/GenBank/DDBJ whole genome shotgun (WGS) entry which is preliminary data.</text>
</comment>
<dbReference type="PANTHER" id="PTHR43329">
    <property type="entry name" value="EPOXIDE HYDROLASE"/>
    <property type="match status" value="1"/>
</dbReference>
<dbReference type="Pfam" id="PF00561">
    <property type="entry name" value="Abhydrolase_1"/>
    <property type="match status" value="1"/>
</dbReference>
<dbReference type="PRINTS" id="PR00111">
    <property type="entry name" value="ABHYDROLASE"/>
</dbReference>